<accession>A0ABR4LEC6</accession>
<dbReference type="Pfam" id="PF03446">
    <property type="entry name" value="NAD_binding_2"/>
    <property type="match status" value="1"/>
</dbReference>
<evidence type="ECO:0000256" key="2">
    <source>
        <dbReference type="SAM" id="SignalP"/>
    </source>
</evidence>
<dbReference type="InterPro" id="IPR015815">
    <property type="entry name" value="HIBADH-related"/>
</dbReference>
<keyword evidence="2" id="KW-0732">Signal</keyword>
<protein>
    <submittedName>
        <fullName evidence="5">NAD(P)-binding protein</fullName>
    </submittedName>
</protein>
<dbReference type="Gene3D" id="1.10.1040.10">
    <property type="entry name" value="N-(1-d-carboxylethyl)-l-norvaline Dehydrogenase, domain 2"/>
    <property type="match status" value="1"/>
</dbReference>
<evidence type="ECO:0000313" key="5">
    <source>
        <dbReference type="EMBL" id="KAL2862469.1"/>
    </source>
</evidence>
<organism evidence="5 6">
    <name type="scientific">Aspergillus lucknowensis</name>
    <dbReference type="NCBI Taxonomy" id="176173"/>
    <lineage>
        <taxon>Eukaryota</taxon>
        <taxon>Fungi</taxon>
        <taxon>Dikarya</taxon>
        <taxon>Ascomycota</taxon>
        <taxon>Pezizomycotina</taxon>
        <taxon>Eurotiomycetes</taxon>
        <taxon>Eurotiomycetidae</taxon>
        <taxon>Eurotiales</taxon>
        <taxon>Aspergillaceae</taxon>
        <taxon>Aspergillus</taxon>
        <taxon>Aspergillus subgen. Nidulantes</taxon>
    </lineage>
</organism>
<dbReference type="Gene3D" id="3.40.50.720">
    <property type="entry name" value="NAD(P)-binding Rossmann-like Domain"/>
    <property type="match status" value="1"/>
</dbReference>
<keyword evidence="1" id="KW-0560">Oxidoreductase</keyword>
<dbReference type="GeneID" id="98146744"/>
<feature type="signal peptide" evidence="2">
    <location>
        <begin position="1"/>
        <end position="18"/>
    </location>
</feature>
<dbReference type="PANTHER" id="PTHR43580:SF2">
    <property type="entry name" value="CYTOKINE-LIKE NUCLEAR FACTOR N-PAC"/>
    <property type="match status" value="1"/>
</dbReference>
<comment type="caution">
    <text evidence="5">The sequence shown here is derived from an EMBL/GenBank/DDBJ whole genome shotgun (WGS) entry which is preliminary data.</text>
</comment>
<proteinExistence type="predicted"/>
<keyword evidence="6" id="KW-1185">Reference proteome</keyword>
<dbReference type="Proteomes" id="UP001610432">
    <property type="component" value="Unassembled WGS sequence"/>
</dbReference>
<feature type="chain" id="PRO_5046813582" evidence="2">
    <location>
        <begin position="19"/>
        <end position="296"/>
    </location>
</feature>
<evidence type="ECO:0000259" key="3">
    <source>
        <dbReference type="Pfam" id="PF03446"/>
    </source>
</evidence>
<dbReference type="EMBL" id="JBFXLQ010000067">
    <property type="protein sequence ID" value="KAL2862469.1"/>
    <property type="molecule type" value="Genomic_DNA"/>
</dbReference>
<feature type="domain" description="6-phosphogluconate dehydrogenase NADP-binding" evidence="3">
    <location>
        <begin position="5"/>
        <end position="112"/>
    </location>
</feature>
<dbReference type="InterPro" id="IPR051265">
    <property type="entry name" value="HIBADH-related_NP60_sf"/>
</dbReference>
<dbReference type="Pfam" id="PF21761">
    <property type="entry name" value="RedAm-like_C"/>
    <property type="match status" value="1"/>
</dbReference>
<dbReference type="InterPro" id="IPR036291">
    <property type="entry name" value="NAD(P)-bd_dom_sf"/>
</dbReference>
<dbReference type="PIRSF" id="PIRSF000103">
    <property type="entry name" value="HIBADH"/>
    <property type="match status" value="1"/>
</dbReference>
<feature type="domain" description="NADPH-dependent reductive aminase-like C-terminal" evidence="4">
    <location>
        <begin position="163"/>
        <end position="289"/>
    </location>
</feature>
<dbReference type="InterPro" id="IPR048666">
    <property type="entry name" value="RedAm-like_C"/>
</dbReference>
<dbReference type="InterPro" id="IPR013328">
    <property type="entry name" value="6PGD_dom2"/>
</dbReference>
<sequence>MVKVITLLGLGAMGKALAQRYIDTGYATTVWNRTPGKADALLEKGAKLATTVSESLSAADLVIVCLLDNASVRETLSKAPTSSLRGKTIVNLTNGTPSQARELSEWITSSGAAGYIHGGIMAIPVMIGSPHAVLLCSGNNAAAFAAVEADLAHLGTAKFLGTDPGSASLHDLALLSGMYGLFAGFFQATALATSQPGNTATGFLSLLVPWLTAMTQSLAALAEQIDSGDYTTRGSNLAMQVAAIPNMIAASEEQGVSPRLVEPIFELMKRAVEGGYGGADISAVIEYTKDASNSHK</sequence>
<dbReference type="PANTHER" id="PTHR43580">
    <property type="entry name" value="OXIDOREDUCTASE GLYR1-RELATED"/>
    <property type="match status" value="1"/>
</dbReference>
<reference evidence="5 6" key="1">
    <citation type="submission" date="2024-07" db="EMBL/GenBank/DDBJ databases">
        <title>Section-level genome sequencing and comparative genomics of Aspergillus sections Usti and Cavernicolus.</title>
        <authorList>
            <consortium name="Lawrence Berkeley National Laboratory"/>
            <person name="Nybo J.L."/>
            <person name="Vesth T.C."/>
            <person name="Theobald S."/>
            <person name="Frisvad J.C."/>
            <person name="Larsen T.O."/>
            <person name="Kjaerboelling I."/>
            <person name="Rothschild-Mancinelli K."/>
            <person name="Lyhne E.K."/>
            <person name="Kogle M.E."/>
            <person name="Barry K."/>
            <person name="Clum A."/>
            <person name="Na H."/>
            <person name="Ledsgaard L."/>
            <person name="Lin J."/>
            <person name="Lipzen A."/>
            <person name="Kuo A."/>
            <person name="Riley R."/>
            <person name="Mondo S."/>
            <person name="Labutti K."/>
            <person name="Haridas S."/>
            <person name="Pangalinan J."/>
            <person name="Salamov A.A."/>
            <person name="Simmons B.A."/>
            <person name="Magnuson J.K."/>
            <person name="Chen J."/>
            <person name="Drula E."/>
            <person name="Henrissat B."/>
            <person name="Wiebenga A."/>
            <person name="Lubbers R.J."/>
            <person name="Gomes A.C."/>
            <person name="Macurrencykelacurrency M.R."/>
            <person name="Stajich J."/>
            <person name="Grigoriev I.V."/>
            <person name="Mortensen U.H."/>
            <person name="De Vries R.P."/>
            <person name="Baker S.E."/>
            <person name="Andersen M.R."/>
        </authorList>
    </citation>
    <scope>NUCLEOTIDE SEQUENCE [LARGE SCALE GENOMIC DNA]</scope>
    <source>
        <strain evidence="5 6">CBS 449.75</strain>
    </source>
</reference>
<dbReference type="SUPFAM" id="SSF51735">
    <property type="entry name" value="NAD(P)-binding Rossmann-fold domains"/>
    <property type="match status" value="1"/>
</dbReference>
<dbReference type="RefSeq" id="XP_070881448.1">
    <property type="nucleotide sequence ID" value="XM_071031672.1"/>
</dbReference>
<name>A0ABR4LEC6_9EURO</name>
<dbReference type="InterPro" id="IPR006115">
    <property type="entry name" value="6PGDH_NADP-bd"/>
</dbReference>
<evidence type="ECO:0000259" key="4">
    <source>
        <dbReference type="Pfam" id="PF21761"/>
    </source>
</evidence>
<evidence type="ECO:0000256" key="1">
    <source>
        <dbReference type="ARBA" id="ARBA00023002"/>
    </source>
</evidence>
<evidence type="ECO:0000313" key="6">
    <source>
        <dbReference type="Proteomes" id="UP001610432"/>
    </source>
</evidence>
<gene>
    <name evidence="5" type="ORF">BJX67DRAFT_375264</name>
</gene>